<gene>
    <name evidence="9" type="ORF">BCR36DRAFT_347030</name>
</gene>
<dbReference type="EMBL" id="MCFH01000009">
    <property type="protein sequence ID" value="ORX55319.1"/>
    <property type="molecule type" value="Genomic_DNA"/>
</dbReference>
<keyword evidence="10" id="KW-1185">Reference proteome</keyword>
<evidence type="ECO:0000256" key="7">
    <source>
        <dbReference type="RuleBase" id="RU003448"/>
    </source>
</evidence>
<dbReference type="NCBIfam" id="TIGR00657">
    <property type="entry name" value="asp_kinases"/>
    <property type="match status" value="1"/>
</dbReference>
<keyword evidence="3" id="KW-0547">Nucleotide-binding</keyword>
<evidence type="ECO:0000256" key="3">
    <source>
        <dbReference type="ARBA" id="ARBA00022741"/>
    </source>
</evidence>
<reference evidence="9 10" key="2">
    <citation type="submission" date="2016-08" db="EMBL/GenBank/DDBJ databases">
        <title>Pervasive Adenine N6-methylation of Active Genes in Fungi.</title>
        <authorList>
            <consortium name="DOE Joint Genome Institute"/>
            <person name="Mondo S.J."/>
            <person name="Dannebaum R.O."/>
            <person name="Kuo R.C."/>
            <person name="Labutti K."/>
            <person name="Haridas S."/>
            <person name="Kuo A."/>
            <person name="Salamov A."/>
            <person name="Ahrendt S.R."/>
            <person name="Lipzen A."/>
            <person name="Sullivan W."/>
            <person name="Andreopoulos W.B."/>
            <person name="Clum A."/>
            <person name="Lindquist E."/>
            <person name="Daum C."/>
            <person name="Ramamoorthy G.K."/>
            <person name="Gryganskyi A."/>
            <person name="Culley D."/>
            <person name="Magnuson J.K."/>
            <person name="James T.Y."/>
            <person name="O'Malley M.A."/>
            <person name="Stajich J.E."/>
            <person name="Spatafora J.W."/>
            <person name="Visel A."/>
            <person name="Grigoriev I.V."/>
        </authorList>
    </citation>
    <scope>NUCLEOTIDE SEQUENCE [LARGE SCALE GENOMIC DNA]</scope>
    <source>
        <strain evidence="10">finn</strain>
    </source>
</reference>
<dbReference type="InterPro" id="IPR001048">
    <property type="entry name" value="Asp/Glu/Uridylate_kinase"/>
</dbReference>
<evidence type="ECO:0000256" key="2">
    <source>
        <dbReference type="ARBA" id="ARBA00022679"/>
    </source>
</evidence>
<dbReference type="InterPro" id="IPR054352">
    <property type="entry name" value="ACT_Aspartokinase"/>
</dbReference>
<dbReference type="Gene3D" id="3.30.70.260">
    <property type="match status" value="2"/>
</dbReference>
<organism evidence="9 10">
    <name type="scientific">Piromyces finnis</name>
    <dbReference type="NCBI Taxonomy" id="1754191"/>
    <lineage>
        <taxon>Eukaryota</taxon>
        <taxon>Fungi</taxon>
        <taxon>Fungi incertae sedis</taxon>
        <taxon>Chytridiomycota</taxon>
        <taxon>Chytridiomycota incertae sedis</taxon>
        <taxon>Neocallimastigomycetes</taxon>
        <taxon>Neocallimastigales</taxon>
        <taxon>Neocallimastigaceae</taxon>
        <taxon>Piromyces</taxon>
    </lineage>
</organism>
<dbReference type="EC" id="2.7.2.4" evidence="7"/>
<evidence type="ECO:0000256" key="4">
    <source>
        <dbReference type="ARBA" id="ARBA00022777"/>
    </source>
</evidence>
<comment type="caution">
    <text evidence="9">The sequence shown here is derived from an EMBL/GenBank/DDBJ whole genome shotgun (WGS) entry which is preliminary data.</text>
</comment>
<reference evidence="9 10" key="1">
    <citation type="submission" date="2016-08" db="EMBL/GenBank/DDBJ databases">
        <title>Genomes of anaerobic fungi encode conserved fungal cellulosomes for biomass hydrolysis.</title>
        <authorList>
            <consortium name="DOE Joint Genome Institute"/>
            <person name="Haitjema C.H."/>
            <person name="Gilmore S.P."/>
            <person name="Henske J.K."/>
            <person name="Solomon K.V."/>
            <person name="De Groot R."/>
            <person name="Kuo A."/>
            <person name="Mondo S.J."/>
            <person name="Salamov A.A."/>
            <person name="Labutti K."/>
            <person name="Zhao Z."/>
            <person name="Chiniquy J."/>
            <person name="Barry K."/>
            <person name="Brewer H.M."/>
            <person name="Purvine S.O."/>
            <person name="Wright A.T."/>
            <person name="Boxma B."/>
            <person name="Van Alen T."/>
            <person name="Hackstein J.H."/>
            <person name="Baker S.E."/>
            <person name="Grigoriev I.V."/>
            <person name="O'Malley M.A."/>
        </authorList>
    </citation>
    <scope>NUCLEOTIDE SEQUENCE [LARGE SCALE GENOMIC DNA]</scope>
    <source>
        <strain evidence="10">finn</strain>
    </source>
</reference>
<dbReference type="FunFam" id="3.30.2130.10:FF:000001">
    <property type="entry name" value="Bifunctional aspartokinase/homoserine dehydrogenase"/>
    <property type="match status" value="1"/>
</dbReference>
<protein>
    <recommendedName>
        <fullName evidence="7">Aspartokinase</fullName>
        <ecNumber evidence="7">2.7.2.4</ecNumber>
    </recommendedName>
</protein>
<dbReference type="SUPFAM" id="SSF53633">
    <property type="entry name" value="Carbamate kinase-like"/>
    <property type="match status" value="1"/>
</dbReference>
<dbReference type="InterPro" id="IPR045865">
    <property type="entry name" value="ACT-like_dom_sf"/>
</dbReference>
<evidence type="ECO:0000313" key="9">
    <source>
        <dbReference type="EMBL" id="ORX55319.1"/>
    </source>
</evidence>
<accession>A0A1Y1VG38</accession>
<comment type="similarity">
    <text evidence="1 7">Belongs to the aspartokinase family.</text>
</comment>
<dbReference type="InterPro" id="IPR001341">
    <property type="entry name" value="Asp_kinase"/>
</dbReference>
<dbReference type="InterPro" id="IPR002912">
    <property type="entry name" value="ACT_dom"/>
</dbReference>
<dbReference type="Pfam" id="PF22468">
    <property type="entry name" value="ACT_9"/>
    <property type="match status" value="1"/>
</dbReference>
<dbReference type="STRING" id="1754191.A0A1Y1VG38"/>
<dbReference type="PANTHER" id="PTHR21499">
    <property type="entry name" value="ASPARTATE KINASE"/>
    <property type="match status" value="1"/>
</dbReference>
<dbReference type="PROSITE" id="PS51671">
    <property type="entry name" value="ACT"/>
    <property type="match status" value="1"/>
</dbReference>
<dbReference type="GO" id="GO:0009090">
    <property type="term" value="P:homoserine biosynthetic process"/>
    <property type="evidence" value="ECO:0007669"/>
    <property type="project" value="TreeGrafter"/>
</dbReference>
<sequence length="472" mass="52561">METSNIIVQKFSGVTVGSAKRMRKVLQLIKNSSQQNNVIVVMSAISPKKKIHGTTSKLIQATRDLLVKKATHSFEILNEIEENHINILNKLITENEELRLKTEKEIRAECDALRKFLKALEIIKEITPKSNDTILSTGEKLAGIIFTAFMKNEGLDTELIDFEKLVTDVSDDSLIDSNFYIKTLVPKITETLSNCKAKIPLITGFIGSFPSGIIETIGRGYSDFTASLVALAVNAKEVEIYKQISGIYSADPLIVPEAYVLPYITPEEASELVFYGLKTINPLCMDIARNQKIRIKSIDNPEHPGTLIGPYSEEYKDMKSTVVLIKKDVLIYNIHCRKGSVAHGTMKKVFETFNKFGIQLDLVATSQMNLSIALSSDYDKLDYVTAELKHIGKVSIRPHMAILSVVGRRLKNQVGFAGKLFTSLAENNINIHMISQGRSEINISCVINQEAKATALKSAYDLIYDGKIKINN</sequence>
<dbReference type="Proteomes" id="UP000193719">
    <property type="component" value="Unassembled WGS sequence"/>
</dbReference>
<dbReference type="SUPFAM" id="SSF55021">
    <property type="entry name" value="ACT-like"/>
    <property type="match status" value="2"/>
</dbReference>
<evidence type="ECO:0000256" key="6">
    <source>
        <dbReference type="ARBA" id="ARBA00047872"/>
    </source>
</evidence>
<evidence type="ECO:0000259" key="8">
    <source>
        <dbReference type="PROSITE" id="PS51671"/>
    </source>
</evidence>
<dbReference type="GO" id="GO:0005524">
    <property type="term" value="F:ATP binding"/>
    <property type="evidence" value="ECO:0007669"/>
    <property type="project" value="UniProtKB-KW"/>
</dbReference>
<dbReference type="InterPro" id="IPR036393">
    <property type="entry name" value="AceGlu_kinase-like_sf"/>
</dbReference>
<dbReference type="OrthoDB" id="67851at2759"/>
<evidence type="ECO:0000256" key="5">
    <source>
        <dbReference type="ARBA" id="ARBA00022840"/>
    </source>
</evidence>
<name>A0A1Y1VG38_9FUNG</name>
<dbReference type="AlphaFoldDB" id="A0A1Y1VG38"/>
<dbReference type="GO" id="GO:0009089">
    <property type="term" value="P:lysine biosynthetic process via diaminopimelate"/>
    <property type="evidence" value="ECO:0007669"/>
    <property type="project" value="InterPro"/>
</dbReference>
<evidence type="ECO:0000256" key="1">
    <source>
        <dbReference type="ARBA" id="ARBA00010122"/>
    </source>
</evidence>
<dbReference type="PANTHER" id="PTHR21499:SF59">
    <property type="entry name" value="ASPARTOKINASE"/>
    <property type="match status" value="1"/>
</dbReference>
<feature type="domain" description="ACT" evidence="8">
    <location>
        <begin position="405"/>
        <end position="472"/>
    </location>
</feature>
<comment type="catalytic activity">
    <reaction evidence="6 7">
        <text>L-aspartate + ATP = 4-phospho-L-aspartate + ADP</text>
        <dbReference type="Rhea" id="RHEA:23776"/>
        <dbReference type="ChEBI" id="CHEBI:29991"/>
        <dbReference type="ChEBI" id="CHEBI:30616"/>
        <dbReference type="ChEBI" id="CHEBI:57535"/>
        <dbReference type="ChEBI" id="CHEBI:456216"/>
        <dbReference type="EC" id="2.7.2.4"/>
    </reaction>
</comment>
<keyword evidence="4 7" id="KW-0418">Kinase</keyword>
<proteinExistence type="inferred from homology"/>
<dbReference type="Pfam" id="PF00696">
    <property type="entry name" value="AA_kinase"/>
    <property type="match status" value="1"/>
</dbReference>
<dbReference type="InterPro" id="IPR005260">
    <property type="entry name" value="Asp_kin_monofn"/>
</dbReference>
<dbReference type="PIRSF" id="PIRSF000726">
    <property type="entry name" value="Asp_kin"/>
    <property type="match status" value="1"/>
</dbReference>
<dbReference type="GO" id="GO:0004072">
    <property type="term" value="F:aspartate kinase activity"/>
    <property type="evidence" value="ECO:0007669"/>
    <property type="project" value="UniProtKB-EC"/>
</dbReference>
<dbReference type="Gene3D" id="3.40.1160.10">
    <property type="entry name" value="Acetylglutamate kinase-like"/>
    <property type="match status" value="1"/>
</dbReference>
<dbReference type="GO" id="GO:0005829">
    <property type="term" value="C:cytosol"/>
    <property type="evidence" value="ECO:0007669"/>
    <property type="project" value="TreeGrafter"/>
</dbReference>
<keyword evidence="2 7" id="KW-0808">Transferase</keyword>
<evidence type="ECO:0000313" key="10">
    <source>
        <dbReference type="Proteomes" id="UP000193719"/>
    </source>
</evidence>
<keyword evidence="5" id="KW-0067">ATP-binding</keyword>